<reference evidence="1 2" key="1">
    <citation type="journal article" date="2014" name="Genome Announc.">
        <title>The Genome Sequence of Bifidobacterium moukalabense DSM 27321 Highlights the Close Phylogenetic Relatedness with the Bifidobacterium dentium Taxon.</title>
        <authorList>
            <person name="Lugli G.A."/>
            <person name="Duranti S."/>
            <person name="Milani C."/>
            <person name="Turroni F."/>
            <person name="Viappiani A."/>
            <person name="Mangifesta M."/>
            <person name="van Sinderen D."/>
            <person name="Ventura M."/>
        </authorList>
    </citation>
    <scope>NUCLEOTIDE SEQUENCE [LARGE SCALE GENOMIC DNA]</scope>
    <source>
        <strain evidence="1 2">DSM 27321</strain>
    </source>
</reference>
<protein>
    <submittedName>
        <fullName evidence="1">Uncharacterized protein</fullName>
    </submittedName>
</protein>
<gene>
    <name evidence="1" type="ORF">BMOU_0789</name>
</gene>
<dbReference type="RefSeq" id="WP_137648189.1">
    <property type="nucleotide sequence ID" value="NZ_AZMV01000003.1"/>
</dbReference>
<dbReference type="STRING" id="1435051.BMOU_0789"/>
<name>W4N9K1_9BIFI</name>
<keyword evidence="2" id="KW-1185">Reference proteome</keyword>
<proteinExistence type="predicted"/>
<dbReference type="PATRIC" id="fig|1435051.3.peg.782"/>
<evidence type="ECO:0000313" key="2">
    <source>
        <dbReference type="Proteomes" id="UP000019155"/>
    </source>
</evidence>
<accession>W4N9K1</accession>
<dbReference type="EMBL" id="AZMV01000003">
    <property type="protein sequence ID" value="ETY71709.1"/>
    <property type="molecule type" value="Genomic_DNA"/>
</dbReference>
<dbReference type="AlphaFoldDB" id="W4N9K1"/>
<evidence type="ECO:0000313" key="1">
    <source>
        <dbReference type="EMBL" id="ETY71709.1"/>
    </source>
</evidence>
<sequence>MKKAVWLESDMAWMEEAEHDLKFPTPEQGVVLQCLSCGGWYVAEWNSSAEQYEWVKHHELFIRLFHHKDWKAIKNNSKEN</sequence>
<comment type="caution">
    <text evidence="1">The sequence shown here is derived from an EMBL/GenBank/DDBJ whole genome shotgun (WGS) entry which is preliminary data.</text>
</comment>
<dbReference type="Proteomes" id="UP000019155">
    <property type="component" value="Unassembled WGS sequence"/>
</dbReference>
<dbReference type="GeneID" id="97501412"/>
<organism evidence="1 2">
    <name type="scientific">Bifidobacterium moukalabense DSM 27321</name>
    <dbReference type="NCBI Taxonomy" id="1435051"/>
    <lineage>
        <taxon>Bacteria</taxon>
        <taxon>Bacillati</taxon>
        <taxon>Actinomycetota</taxon>
        <taxon>Actinomycetes</taxon>
        <taxon>Bifidobacteriales</taxon>
        <taxon>Bifidobacteriaceae</taxon>
        <taxon>Bifidobacterium</taxon>
    </lineage>
</organism>